<evidence type="ECO:0000313" key="3">
    <source>
        <dbReference type="Proteomes" id="UP001143364"/>
    </source>
</evidence>
<reference evidence="2" key="1">
    <citation type="journal article" date="2014" name="Int. J. Syst. Evol. Microbiol.">
        <title>Complete genome sequence of Corynebacterium casei LMG S-19264T (=DSM 44701T), isolated from a smear-ripened cheese.</title>
        <authorList>
            <consortium name="US DOE Joint Genome Institute (JGI-PGF)"/>
            <person name="Walter F."/>
            <person name="Albersmeier A."/>
            <person name="Kalinowski J."/>
            <person name="Ruckert C."/>
        </authorList>
    </citation>
    <scope>NUCLEOTIDE SEQUENCE</scope>
    <source>
        <strain evidence="2">VKM B-2555</strain>
    </source>
</reference>
<accession>A0A9W6JGL9</accession>
<feature type="signal peptide" evidence="1">
    <location>
        <begin position="1"/>
        <end position="23"/>
    </location>
</feature>
<dbReference type="AlphaFoldDB" id="A0A9W6JGL9"/>
<name>A0A9W6JGL9_9HYPH</name>
<feature type="chain" id="PRO_5040932309" evidence="1">
    <location>
        <begin position="24"/>
        <end position="419"/>
    </location>
</feature>
<protein>
    <submittedName>
        <fullName evidence="2">Uncharacterized protein</fullName>
    </submittedName>
</protein>
<gene>
    <name evidence="2" type="ORF">GCM10008171_13100</name>
</gene>
<sequence length="419" mass="43797">MKTLSVLFAAAAAAAAPMIPAAAASVYEVRRQEETCPQDGAARALRQTVVIIDEAAVQADPKANQRWVRAVVEAADAGEASRGTLGPRERFAIFVARRDGSELVPLFAGCSPNIPDAEFKAEQAADTSWRTFVGTDAASRRKSARTAFSDGVAASLAQIHKQAAEIAASPAPPGALLSALRNVGALARSGEGAPRYVIVSPFQIGAKPEGGAIPAARAKGFALARASGVDFGRAEVYLVGAHLPAGAAQEFVRAFLLGAKAALAGVRSDGLPPLSDEPASLRVFQGFIDYVGDRRPMQARIAASSKGDLVNSWVEIAGVEAVATPLAGKLLCRKPDQCELKGDGRFAMAWSDDPQKAPDDRGELPFGGARNVALVISGDTAKGSVSDPIVVFQGEERDGRRPELKDLTFEISRVDGSPF</sequence>
<evidence type="ECO:0000256" key="1">
    <source>
        <dbReference type="SAM" id="SignalP"/>
    </source>
</evidence>
<organism evidence="2 3">
    <name type="scientific">Methylopila jiangsuensis</name>
    <dbReference type="NCBI Taxonomy" id="586230"/>
    <lineage>
        <taxon>Bacteria</taxon>
        <taxon>Pseudomonadati</taxon>
        <taxon>Pseudomonadota</taxon>
        <taxon>Alphaproteobacteria</taxon>
        <taxon>Hyphomicrobiales</taxon>
        <taxon>Methylopilaceae</taxon>
        <taxon>Methylopila</taxon>
    </lineage>
</organism>
<proteinExistence type="predicted"/>
<keyword evidence="1" id="KW-0732">Signal</keyword>
<dbReference type="EMBL" id="BSFK01000005">
    <property type="protein sequence ID" value="GLK76056.1"/>
    <property type="molecule type" value="Genomic_DNA"/>
</dbReference>
<comment type="caution">
    <text evidence="2">The sequence shown here is derived from an EMBL/GenBank/DDBJ whole genome shotgun (WGS) entry which is preliminary data.</text>
</comment>
<evidence type="ECO:0000313" key="2">
    <source>
        <dbReference type="EMBL" id="GLK76056.1"/>
    </source>
</evidence>
<keyword evidence="3" id="KW-1185">Reference proteome</keyword>
<dbReference type="RefSeq" id="WP_271203979.1">
    <property type="nucleotide sequence ID" value="NZ_BSFK01000005.1"/>
</dbReference>
<dbReference type="Proteomes" id="UP001143364">
    <property type="component" value="Unassembled WGS sequence"/>
</dbReference>
<reference evidence="2" key="2">
    <citation type="submission" date="2023-01" db="EMBL/GenBank/DDBJ databases">
        <authorList>
            <person name="Sun Q."/>
            <person name="Evtushenko L."/>
        </authorList>
    </citation>
    <scope>NUCLEOTIDE SEQUENCE</scope>
    <source>
        <strain evidence="2">VKM B-2555</strain>
    </source>
</reference>